<accession>A0A7C3UNW9</accession>
<feature type="domain" description="Damage-control phosphatase ARMT1-like metal-binding" evidence="1">
    <location>
        <begin position="7"/>
        <end position="273"/>
    </location>
</feature>
<protein>
    <submittedName>
        <fullName evidence="2">DUF89 family protein</fullName>
    </submittedName>
</protein>
<dbReference type="Pfam" id="PF01937">
    <property type="entry name" value="ARMT1-like_dom"/>
    <property type="match status" value="1"/>
</dbReference>
<dbReference type="PIRSF" id="PIRSF006593">
    <property type="entry name" value="UCP006593"/>
    <property type="match status" value="1"/>
</dbReference>
<dbReference type="InterPro" id="IPR002791">
    <property type="entry name" value="ARMT1-like_metal-bd"/>
</dbReference>
<comment type="caution">
    <text evidence="2">The sequence shown here is derived from an EMBL/GenBank/DDBJ whole genome shotgun (WGS) entry which is preliminary data.</text>
</comment>
<dbReference type="EMBL" id="DTMQ01000009">
    <property type="protein sequence ID" value="HGE98664.1"/>
    <property type="molecule type" value="Genomic_DNA"/>
</dbReference>
<evidence type="ECO:0000259" key="1">
    <source>
        <dbReference type="Pfam" id="PF01937"/>
    </source>
</evidence>
<dbReference type="Gene3D" id="1.10.285.20">
    <property type="entry name" value="Uncharacterised protein PF01937, DUF89, domain 2"/>
    <property type="match status" value="1"/>
</dbReference>
<dbReference type="SUPFAM" id="SSF111321">
    <property type="entry name" value="AF1104-like"/>
    <property type="match status" value="1"/>
</dbReference>
<proteinExistence type="predicted"/>
<evidence type="ECO:0000313" key="2">
    <source>
        <dbReference type="EMBL" id="HGE98664.1"/>
    </source>
</evidence>
<dbReference type="Gene3D" id="3.40.50.10880">
    <property type="entry name" value="Uncharacterised protein PF01937, DUF89, domain 3"/>
    <property type="match status" value="1"/>
</dbReference>
<dbReference type="AlphaFoldDB" id="A0A7C3UNW9"/>
<dbReference type="Gene3D" id="1.10.8.380">
    <property type="entry name" value="Uncharacterised protein PF01937, DUF89, domain 1"/>
    <property type="match status" value="1"/>
</dbReference>
<dbReference type="InterPro" id="IPR014444">
    <property type="entry name" value="PH1575-like"/>
</dbReference>
<name>A0A7C3UNW9_UNCW3</name>
<organism evidence="2">
    <name type="scientific">candidate division WOR-3 bacterium</name>
    <dbReference type="NCBI Taxonomy" id="2052148"/>
    <lineage>
        <taxon>Bacteria</taxon>
        <taxon>Bacteria division WOR-3</taxon>
    </lineage>
</organism>
<dbReference type="InterPro" id="IPR036075">
    <property type="entry name" value="ARMT-1-like_metal-bd_sf"/>
</dbReference>
<sequence length="286" mass="32371">MESEALCIPCVIRQCQRIALLTSADEKIFRAVTELALDLVGNLSLKEPPSLFTSRIIIEVYKLLNNPDPFAEMKKNMQELGKRTAERVKKIIDQSFDPIYTAAKFACAGNIIDLGPQEDFDLEKTLREISFAHDDYQIFKEKLRGRENLLYILDNAGEIYLDKLLIEKLLKLNLKIKMVVKEKPILNDATLKEAKEAGLMELGEVFTTGSGFLGVNRLEASERFLEEYENAEIVIAKGHANFESLVDEERDGFFLLKAKCPVVAQRLGIKVGDSAFYYSPVKPKED</sequence>
<reference evidence="2" key="1">
    <citation type="journal article" date="2020" name="mSystems">
        <title>Genome- and Community-Level Interaction Insights into Carbon Utilization and Element Cycling Functions of Hydrothermarchaeota in Hydrothermal Sediment.</title>
        <authorList>
            <person name="Zhou Z."/>
            <person name="Liu Y."/>
            <person name="Xu W."/>
            <person name="Pan J."/>
            <person name="Luo Z.H."/>
            <person name="Li M."/>
        </authorList>
    </citation>
    <scope>NUCLEOTIDE SEQUENCE [LARGE SCALE GENOMIC DNA]</scope>
    <source>
        <strain evidence="2">SpSt-906</strain>
    </source>
</reference>
<gene>
    <name evidence="2" type="ORF">ENX07_01125</name>
</gene>